<evidence type="ECO:0000313" key="3">
    <source>
        <dbReference type="Proteomes" id="UP000001035"/>
    </source>
</evidence>
<protein>
    <submittedName>
        <fullName evidence="2">Uncharacterized protein</fullName>
    </submittedName>
</protein>
<dbReference type="eggNOG" id="ENOG5030X97">
    <property type="taxonomic scope" value="Bacteria"/>
</dbReference>
<accession>B4EP52</accession>
<dbReference type="RefSeq" id="WP_012493799.1">
    <property type="nucleotide sequence ID" value="NC_011002.1"/>
</dbReference>
<dbReference type="KEGG" id="bcj:BCAS0660D"/>
<sequence length="154" mass="17338">MLIREQGRLIKLLRAEPPKRPSIRARARECVIGTFRADEPVPTGLLDALSRDERKLLERWLAAYRESKARDQVRPVLASASEKLERLVGALEVAADTLSSAEADQIWAQLNAIARTLKRAGHPRPRAARRPPAPLPGQQDFFGEFDELERLAEQ</sequence>
<organism evidence="2 3">
    <name type="scientific">Burkholderia cenocepacia (strain ATCC BAA-245 / DSM 16553 / LMG 16656 / NCTC 13227 / J2315 / CF5610)</name>
    <name type="common">Burkholderia cepacia (strain J2315)</name>
    <dbReference type="NCBI Taxonomy" id="216591"/>
    <lineage>
        <taxon>Bacteria</taxon>
        <taxon>Pseudomonadati</taxon>
        <taxon>Pseudomonadota</taxon>
        <taxon>Betaproteobacteria</taxon>
        <taxon>Burkholderiales</taxon>
        <taxon>Burkholderiaceae</taxon>
        <taxon>Burkholderia</taxon>
        <taxon>Burkholderia cepacia complex</taxon>
    </lineage>
</organism>
<dbReference type="Proteomes" id="UP000001035">
    <property type="component" value="Chromosome 3"/>
</dbReference>
<keyword evidence="3" id="KW-1185">Reference proteome</keyword>
<dbReference type="HOGENOM" id="CLU_135480_0_0_4"/>
<proteinExistence type="predicted"/>
<dbReference type="EMBL" id="AM747722">
    <property type="protein sequence ID" value="CAR57595.1"/>
    <property type="molecule type" value="Genomic_DNA"/>
</dbReference>
<gene>
    <name evidence="2" type="ORF">BCAS0660D</name>
</gene>
<feature type="compositionally biased region" description="Basic residues" evidence="1">
    <location>
        <begin position="120"/>
        <end position="129"/>
    </location>
</feature>
<reference evidence="2 3" key="1">
    <citation type="journal article" date="2009" name="J. Bacteriol.">
        <title>The genome of Burkholderia cenocepacia J2315, an epidemic pathogen of cystic fibrosis patients.</title>
        <authorList>
            <person name="Holden M.T."/>
            <person name="Seth-Smith H.M."/>
            <person name="Crossman L.C."/>
            <person name="Sebaihia M."/>
            <person name="Bentley S.D."/>
            <person name="Cerdeno-Tarraga A.M."/>
            <person name="Thomson N.R."/>
            <person name="Bason N."/>
            <person name="Quail M.A."/>
            <person name="Sharp S."/>
            <person name="Cherevach I."/>
            <person name="Churcher C."/>
            <person name="Goodhead I."/>
            <person name="Hauser H."/>
            <person name="Holroyd N."/>
            <person name="Mungall K."/>
            <person name="Scott P."/>
            <person name="Walker D."/>
            <person name="White B."/>
            <person name="Rose H."/>
            <person name="Iversen P."/>
            <person name="Mil-Homens D."/>
            <person name="Rocha E.P."/>
            <person name="Fialho A.M."/>
            <person name="Baldwin A."/>
            <person name="Dowson C."/>
            <person name="Barrell B.G."/>
            <person name="Govan J.R."/>
            <person name="Vandamme P."/>
            <person name="Hart C.A."/>
            <person name="Mahenthiralingam E."/>
            <person name="Parkhill J."/>
        </authorList>
    </citation>
    <scope>NUCLEOTIDE SEQUENCE [LARGE SCALE GENOMIC DNA]</scope>
    <source>
        <strain evidence="3">ATCC BAA-245 / DSM 16553 / LMG 16656 / NCTC 13227 / J2315 / CF5610</strain>
    </source>
</reference>
<dbReference type="AlphaFoldDB" id="B4EP52"/>
<feature type="region of interest" description="Disordered" evidence="1">
    <location>
        <begin position="120"/>
        <end position="140"/>
    </location>
</feature>
<evidence type="ECO:0000313" key="2">
    <source>
        <dbReference type="EMBL" id="CAR57595.1"/>
    </source>
</evidence>
<name>B4EP52_BURCJ</name>
<evidence type="ECO:0000256" key="1">
    <source>
        <dbReference type="SAM" id="MobiDB-lite"/>
    </source>
</evidence>